<dbReference type="AlphaFoldDB" id="A0A5N6USB5"/>
<keyword evidence="2" id="KW-0732">Signal</keyword>
<dbReference type="EMBL" id="ML738649">
    <property type="protein sequence ID" value="KAE8160951.1"/>
    <property type="molecule type" value="Genomic_DNA"/>
</dbReference>
<protein>
    <recommendedName>
        <fullName evidence="5">Concanavalin A-like lectin/glucanase domain-containing protein</fullName>
    </recommendedName>
</protein>
<dbReference type="OrthoDB" id="4662630at2759"/>
<organism evidence="3 4">
    <name type="scientific">Aspergillus tamarii</name>
    <dbReference type="NCBI Taxonomy" id="41984"/>
    <lineage>
        <taxon>Eukaryota</taxon>
        <taxon>Fungi</taxon>
        <taxon>Dikarya</taxon>
        <taxon>Ascomycota</taxon>
        <taxon>Pezizomycotina</taxon>
        <taxon>Eurotiomycetes</taxon>
        <taxon>Eurotiomycetidae</taxon>
        <taxon>Eurotiales</taxon>
        <taxon>Aspergillaceae</taxon>
        <taxon>Aspergillus</taxon>
        <taxon>Aspergillus subgen. Circumdati</taxon>
    </lineage>
</organism>
<evidence type="ECO:0000313" key="4">
    <source>
        <dbReference type="Proteomes" id="UP000326950"/>
    </source>
</evidence>
<evidence type="ECO:0008006" key="5">
    <source>
        <dbReference type="Google" id="ProtNLM"/>
    </source>
</evidence>
<feature type="compositionally biased region" description="Polar residues" evidence="1">
    <location>
        <begin position="202"/>
        <end position="211"/>
    </location>
</feature>
<evidence type="ECO:0000256" key="1">
    <source>
        <dbReference type="SAM" id="MobiDB-lite"/>
    </source>
</evidence>
<evidence type="ECO:0000256" key="2">
    <source>
        <dbReference type="SAM" id="SignalP"/>
    </source>
</evidence>
<dbReference type="Proteomes" id="UP000326950">
    <property type="component" value="Unassembled WGS sequence"/>
</dbReference>
<name>A0A5N6USB5_ASPTM</name>
<evidence type="ECO:0000313" key="3">
    <source>
        <dbReference type="EMBL" id="KAE8160951.1"/>
    </source>
</evidence>
<feature type="chain" id="PRO_5025013372" description="Concanavalin A-like lectin/glucanase domain-containing protein" evidence="2">
    <location>
        <begin position="28"/>
        <end position="301"/>
    </location>
</feature>
<keyword evidence="4" id="KW-1185">Reference proteome</keyword>
<proteinExistence type="predicted"/>
<feature type="region of interest" description="Disordered" evidence="1">
    <location>
        <begin position="199"/>
        <end position="218"/>
    </location>
</feature>
<accession>A0A5N6USB5</accession>
<feature type="signal peptide" evidence="2">
    <location>
        <begin position="1"/>
        <end position="27"/>
    </location>
</feature>
<reference evidence="3 4" key="1">
    <citation type="submission" date="2019-04" db="EMBL/GenBank/DDBJ databases">
        <title>Friends and foes A comparative genomics study of 23 Aspergillus species from section Flavi.</title>
        <authorList>
            <consortium name="DOE Joint Genome Institute"/>
            <person name="Kjaerbolling I."/>
            <person name="Vesth T."/>
            <person name="Frisvad J.C."/>
            <person name="Nybo J.L."/>
            <person name="Theobald S."/>
            <person name="Kildgaard S."/>
            <person name="Isbrandt T."/>
            <person name="Kuo A."/>
            <person name="Sato A."/>
            <person name="Lyhne E.K."/>
            <person name="Kogle M.E."/>
            <person name="Wiebenga A."/>
            <person name="Kun R.S."/>
            <person name="Lubbers R.J."/>
            <person name="Makela M.R."/>
            <person name="Barry K."/>
            <person name="Chovatia M."/>
            <person name="Clum A."/>
            <person name="Daum C."/>
            <person name="Haridas S."/>
            <person name="He G."/>
            <person name="LaButti K."/>
            <person name="Lipzen A."/>
            <person name="Mondo S."/>
            <person name="Riley R."/>
            <person name="Salamov A."/>
            <person name="Simmons B.A."/>
            <person name="Magnuson J.K."/>
            <person name="Henrissat B."/>
            <person name="Mortensen U.H."/>
            <person name="Larsen T.O."/>
            <person name="Devries R.P."/>
            <person name="Grigoriev I.V."/>
            <person name="Machida M."/>
            <person name="Baker S.E."/>
            <person name="Andersen M.R."/>
        </authorList>
    </citation>
    <scope>NUCLEOTIDE SEQUENCE [LARGE SCALE GENOMIC DNA]</scope>
    <source>
        <strain evidence="3 4">CBS 117626</strain>
    </source>
</reference>
<sequence length="301" mass="32988">MFALASLRGSELLYLLTVLVSTSLAQAKMFHGCPLRYNCDAPLDSGYDPSLFPCSQGKPMPCRGAEVLAWTFASNKRLPSGKSFAPHSFNVDHAERTMLTVTDSADNAERFRILIDGKYLGETSGIDFEGKPYAGGAEEALQSGHFSRGFFIIPPGNITVEWPEHWGNWGVGLGYGGSSINYRIDKLCDPYTCNKGPDGTSDDASNGSGLASPNPCEPYSDGQEVKLGQFTWRVTQKIKSDEPFTDAGVLDNVSIEECAKSTSGKSIKSFNYHASTRKCELRYWEGANSQPSEDWCRLTWV</sequence>
<gene>
    <name evidence="3" type="ORF">BDV40DRAFT_301802</name>
</gene>